<dbReference type="EMBL" id="JARAOO010000007">
    <property type="protein sequence ID" value="KAJ7962506.1"/>
    <property type="molecule type" value="Genomic_DNA"/>
</dbReference>
<protein>
    <submittedName>
        <fullName evidence="3">Intracellular protein transporter USO1-like protein</fullName>
    </submittedName>
</protein>
<feature type="region of interest" description="Disordered" evidence="2">
    <location>
        <begin position="1"/>
        <end position="49"/>
    </location>
</feature>
<feature type="compositionally biased region" description="Basic and acidic residues" evidence="2">
    <location>
        <begin position="16"/>
        <end position="30"/>
    </location>
</feature>
<dbReference type="AlphaFoldDB" id="A0AAD7LSB2"/>
<evidence type="ECO:0000313" key="3">
    <source>
        <dbReference type="EMBL" id="KAJ7962506.1"/>
    </source>
</evidence>
<feature type="region of interest" description="Disordered" evidence="2">
    <location>
        <begin position="364"/>
        <end position="452"/>
    </location>
</feature>
<proteinExistence type="predicted"/>
<name>A0AAD7LSB2_QUISA</name>
<sequence length="573" mass="65018">MSKIGIRLRRRQNHHQHTEPGLELPKEVVELPHSPTDQPASASSLRRHVAASLKQHYRSAERSGYALQPVSPASYSSSMEMAPYNPAEAPNSSLHHKGRMGESSYNLQTSAELLKVLNRIWSLEEQHASNISLVKALKMELGYYQARVKELLREKQSDRQEMDNLIKKKYTEDKLLRKIQEQDRIIAAVQSVKQELEDERKLRKRSESLHRKLARELSAIKSSFSDALRELERERKARILLESLCDEFSRGIRDYEQVLRSLRQKPEKGQVGGESLDRLILHISEAWLDERMQMKLSEPGKDLAERNTIVDKLRFDIETFLQAKQSVDLKKYSNLSPKELKEVYSHRNSSESSFPLKEAISAPQNVAGEEDSTDSDSNFEPKKTTGNKNSKGSFRKQGNNAAEGHREGNKNSNSMRRKVGQEKTTQVGDQSVERKPSNIGGEQPAAVNDNEISKICDTTEIVEDRPIKRSGSYQSNSNHVPDNLIRNHSLSSEGVQIHPESNCKENSSIQSVVTGNASPAQQWMSKLKFPDTEKSETSLKWPTGIKENTLMAKLLEARFERQQTRSKACKGSL</sequence>
<dbReference type="PANTHER" id="PTHR31071:SF9">
    <property type="entry name" value="INTRACELLULAR PROTEIN TRANSPORT PROTEIN USO1-RELATED"/>
    <property type="match status" value="1"/>
</dbReference>
<reference evidence="3" key="1">
    <citation type="journal article" date="2023" name="Science">
        <title>Elucidation of the pathway for biosynthesis of saponin adjuvants from the soapbark tree.</title>
        <authorList>
            <person name="Reed J."/>
            <person name="Orme A."/>
            <person name="El-Demerdash A."/>
            <person name="Owen C."/>
            <person name="Martin L.B.B."/>
            <person name="Misra R.C."/>
            <person name="Kikuchi S."/>
            <person name="Rejzek M."/>
            <person name="Martin A.C."/>
            <person name="Harkess A."/>
            <person name="Leebens-Mack J."/>
            <person name="Louveau T."/>
            <person name="Stephenson M.J."/>
            <person name="Osbourn A."/>
        </authorList>
    </citation>
    <scope>NUCLEOTIDE SEQUENCE</scope>
    <source>
        <strain evidence="3">S10</strain>
    </source>
</reference>
<feature type="compositionally biased region" description="Polar residues" evidence="2">
    <location>
        <begin position="35"/>
        <end position="44"/>
    </location>
</feature>
<dbReference type="PANTHER" id="PTHR31071">
    <property type="entry name" value="GB|AAF24581.1"/>
    <property type="match status" value="1"/>
</dbReference>
<accession>A0AAD7LSB2</accession>
<feature type="region of interest" description="Disordered" evidence="2">
    <location>
        <begin position="75"/>
        <end position="103"/>
    </location>
</feature>
<dbReference type="InterPro" id="IPR043424">
    <property type="entry name" value="BLT-like"/>
</dbReference>
<gene>
    <name evidence="3" type="ORF">O6P43_017721</name>
</gene>
<evidence type="ECO:0000256" key="2">
    <source>
        <dbReference type="SAM" id="MobiDB-lite"/>
    </source>
</evidence>
<keyword evidence="1" id="KW-0175">Coiled coil</keyword>
<feature type="compositionally biased region" description="Basic residues" evidence="2">
    <location>
        <begin position="1"/>
        <end position="15"/>
    </location>
</feature>
<comment type="caution">
    <text evidence="3">The sequence shown here is derived from an EMBL/GenBank/DDBJ whole genome shotgun (WGS) entry which is preliminary data.</text>
</comment>
<feature type="compositionally biased region" description="Polar residues" evidence="2">
    <location>
        <begin position="384"/>
        <end position="400"/>
    </location>
</feature>
<evidence type="ECO:0000313" key="4">
    <source>
        <dbReference type="Proteomes" id="UP001163823"/>
    </source>
</evidence>
<keyword evidence="4" id="KW-1185">Reference proteome</keyword>
<dbReference type="Proteomes" id="UP001163823">
    <property type="component" value="Chromosome 7"/>
</dbReference>
<feature type="coiled-coil region" evidence="1">
    <location>
        <begin position="134"/>
        <end position="234"/>
    </location>
</feature>
<evidence type="ECO:0000256" key="1">
    <source>
        <dbReference type="SAM" id="Coils"/>
    </source>
</evidence>
<dbReference type="KEGG" id="qsa:O6P43_017721"/>
<organism evidence="3 4">
    <name type="scientific">Quillaja saponaria</name>
    <name type="common">Soap bark tree</name>
    <dbReference type="NCBI Taxonomy" id="32244"/>
    <lineage>
        <taxon>Eukaryota</taxon>
        <taxon>Viridiplantae</taxon>
        <taxon>Streptophyta</taxon>
        <taxon>Embryophyta</taxon>
        <taxon>Tracheophyta</taxon>
        <taxon>Spermatophyta</taxon>
        <taxon>Magnoliopsida</taxon>
        <taxon>eudicotyledons</taxon>
        <taxon>Gunneridae</taxon>
        <taxon>Pentapetalae</taxon>
        <taxon>rosids</taxon>
        <taxon>fabids</taxon>
        <taxon>Fabales</taxon>
        <taxon>Quillajaceae</taxon>
        <taxon>Quillaja</taxon>
    </lineage>
</organism>